<organism evidence="5">
    <name type="scientific">Angiostrongylus costaricensis</name>
    <name type="common">Nematode worm</name>
    <dbReference type="NCBI Taxonomy" id="334426"/>
    <lineage>
        <taxon>Eukaryota</taxon>
        <taxon>Metazoa</taxon>
        <taxon>Ecdysozoa</taxon>
        <taxon>Nematoda</taxon>
        <taxon>Chromadorea</taxon>
        <taxon>Rhabditida</taxon>
        <taxon>Rhabditina</taxon>
        <taxon>Rhabditomorpha</taxon>
        <taxon>Strongyloidea</taxon>
        <taxon>Metastrongylidae</taxon>
        <taxon>Angiostrongylus</taxon>
    </lineage>
</organism>
<protein>
    <submittedName>
        <fullName evidence="5">C2H2-type domain-containing protein</fullName>
    </submittedName>
</protein>
<dbReference type="GO" id="GO:0008270">
    <property type="term" value="F:zinc ion binding"/>
    <property type="evidence" value="ECO:0007669"/>
    <property type="project" value="UniProtKB-KW"/>
</dbReference>
<feature type="domain" description="C2H2-type" evidence="2">
    <location>
        <begin position="63"/>
        <end position="86"/>
    </location>
</feature>
<dbReference type="OrthoDB" id="3437960at2759"/>
<evidence type="ECO:0000313" key="3">
    <source>
        <dbReference type="EMBL" id="VDM52706.1"/>
    </source>
</evidence>
<dbReference type="WBParaSite" id="ACOC_0000112001-mRNA-1">
    <property type="protein sequence ID" value="ACOC_0000112001-mRNA-1"/>
    <property type="gene ID" value="ACOC_0000112001"/>
</dbReference>
<keyword evidence="4" id="KW-1185">Reference proteome</keyword>
<keyword evidence="1" id="KW-0862">Zinc</keyword>
<reference evidence="5" key="1">
    <citation type="submission" date="2017-02" db="UniProtKB">
        <authorList>
            <consortium name="WormBaseParasite"/>
        </authorList>
    </citation>
    <scope>IDENTIFICATION</scope>
</reference>
<sequence>MLRDLQNSGAQVYAVENEHALLSLPGSSALHHYTTTTLHTPVVRSFANISAFHTTFVSGIKPYSCRSCGISFSARSRFAVHLSKYHKMSIRDHRSISEFLASFGGD</sequence>
<dbReference type="EMBL" id="UYYA01000150">
    <property type="protein sequence ID" value="VDM52706.1"/>
    <property type="molecule type" value="Genomic_DNA"/>
</dbReference>
<dbReference type="InterPro" id="IPR013087">
    <property type="entry name" value="Znf_C2H2_type"/>
</dbReference>
<gene>
    <name evidence="3" type="ORF">ACOC_LOCUS1121</name>
</gene>
<evidence type="ECO:0000313" key="4">
    <source>
        <dbReference type="Proteomes" id="UP000267027"/>
    </source>
</evidence>
<name>A0A0R3PBN0_ANGCS</name>
<dbReference type="Gene3D" id="3.30.160.60">
    <property type="entry name" value="Classic Zinc Finger"/>
    <property type="match status" value="1"/>
</dbReference>
<dbReference type="AlphaFoldDB" id="A0A0R3PBN0"/>
<evidence type="ECO:0000313" key="5">
    <source>
        <dbReference type="WBParaSite" id="ACOC_0000112001-mRNA-1"/>
    </source>
</evidence>
<dbReference type="SUPFAM" id="SSF57667">
    <property type="entry name" value="beta-beta-alpha zinc fingers"/>
    <property type="match status" value="1"/>
</dbReference>
<dbReference type="Proteomes" id="UP000267027">
    <property type="component" value="Unassembled WGS sequence"/>
</dbReference>
<evidence type="ECO:0000259" key="2">
    <source>
        <dbReference type="PROSITE" id="PS50157"/>
    </source>
</evidence>
<reference evidence="3 4" key="2">
    <citation type="submission" date="2018-11" db="EMBL/GenBank/DDBJ databases">
        <authorList>
            <consortium name="Pathogen Informatics"/>
        </authorList>
    </citation>
    <scope>NUCLEOTIDE SEQUENCE [LARGE SCALE GENOMIC DNA]</scope>
    <source>
        <strain evidence="3 4">Costa Rica</strain>
    </source>
</reference>
<dbReference type="STRING" id="334426.A0A0R3PBN0"/>
<keyword evidence="1" id="KW-0863">Zinc-finger</keyword>
<evidence type="ECO:0000256" key="1">
    <source>
        <dbReference type="PROSITE-ProRule" id="PRU00042"/>
    </source>
</evidence>
<dbReference type="InterPro" id="IPR036236">
    <property type="entry name" value="Znf_C2H2_sf"/>
</dbReference>
<keyword evidence="1" id="KW-0479">Metal-binding</keyword>
<dbReference type="PROSITE" id="PS50157">
    <property type="entry name" value="ZINC_FINGER_C2H2_2"/>
    <property type="match status" value="1"/>
</dbReference>
<accession>A0A0R3PBN0</accession>
<dbReference type="PROSITE" id="PS00028">
    <property type="entry name" value="ZINC_FINGER_C2H2_1"/>
    <property type="match status" value="1"/>
</dbReference>
<proteinExistence type="predicted"/>